<accession>A0ACB9YHS6</accession>
<evidence type="ECO:0000313" key="1">
    <source>
        <dbReference type="EMBL" id="KAI4841268.1"/>
    </source>
</evidence>
<reference evidence="1" key="1">
    <citation type="submission" date="2022-06" db="EMBL/GenBank/DDBJ databases">
        <title>The First Complete Genome of the Simian Malaria Parasite Plasmodium brasilianum.</title>
        <authorList>
            <person name="Bajic M."/>
            <person name="Ravishankar S."/>
        </authorList>
    </citation>
    <scope>NUCLEOTIDE SEQUENCE</scope>
    <source>
        <strain evidence="1">Bolivian I</strain>
    </source>
</reference>
<evidence type="ECO:0000313" key="2">
    <source>
        <dbReference type="Proteomes" id="UP001056978"/>
    </source>
</evidence>
<protein>
    <submittedName>
        <fullName evidence="1">Protein tyrosine phosphatase</fullName>
    </submittedName>
</protein>
<sequence length="616" mass="71202">MDGKEKRKEKKKSKKFYSKEAVKAFAWAAPKLEFCFSGRTSKDDKETDQRTNDNNDRMMCNAPQRTSKKYKSITSYSKSTFKCNSKYSLQFEKNRNVMSGIKLEKINLKNEKKDQYEGDHEYDEHHKSAIAQHQPLSTYQKLSSKSKEGILHSVSNNCNNLFEEKIFVSGYIFASDILNIQEKKITHIINAAGFECTNKFEGMFTYRTYYLKDDIHDDIFYILLDSFYYIKKILKKNKNHKILIQCNKGISRSIIIFTFFLMNELNINYFDAFDIVKKGRELSNPNMNYITQLLNMFTMKSAIQNMATTITESRNQNVPYNDEGVGDEIYKEAVDNDHHDYTAIHMGINTDSNPHMNRGEGSNPHMNRGEGSNPHMNRGEGSNPHMNRGEGSNPHMNRGEGSNPHMNRGVGSNPHMNRGVGSNPHMNRGVGSNPHLDSNNERNIIPPSSSVSPNVNMENEIKNLDHTNGEKCNKFIILFRIDSVENILTLTNLYNPTSNNTHINDYVTLIDRRFNYILTINFNDYYLLLFDNTFEEIYITLFNHFICVAHNFFGTISTTDMTTGNGINKSIVRSDFSILINKFKMNAKLFNRLSIYDQLYCNVQSFLKKKKFLKLE</sequence>
<proteinExistence type="predicted"/>
<organism evidence="1 2">
    <name type="scientific">Plasmodium brasilianum</name>
    <dbReference type="NCBI Taxonomy" id="5824"/>
    <lineage>
        <taxon>Eukaryota</taxon>
        <taxon>Sar</taxon>
        <taxon>Alveolata</taxon>
        <taxon>Apicomplexa</taxon>
        <taxon>Aconoidasida</taxon>
        <taxon>Haemosporida</taxon>
        <taxon>Plasmodiidae</taxon>
        <taxon>Plasmodium</taxon>
        <taxon>Plasmodium (Plasmodium)</taxon>
    </lineage>
</organism>
<keyword evidence="2" id="KW-1185">Reference proteome</keyword>
<gene>
    <name evidence="1" type="ORF">MKS88_000507</name>
</gene>
<dbReference type="EMBL" id="CM043769">
    <property type="protein sequence ID" value="KAI4841268.1"/>
    <property type="molecule type" value="Genomic_DNA"/>
</dbReference>
<name>A0ACB9YHS6_PLABR</name>
<comment type="caution">
    <text evidence="1">The sequence shown here is derived from an EMBL/GenBank/DDBJ whole genome shotgun (WGS) entry which is preliminary data.</text>
</comment>
<dbReference type="Proteomes" id="UP001056978">
    <property type="component" value="Chromosome 1"/>
</dbReference>